<dbReference type="EMBL" id="CP046916">
    <property type="protein sequence ID" value="QGZ66002.1"/>
    <property type="molecule type" value="Genomic_DNA"/>
</dbReference>
<dbReference type="Gene3D" id="3.10.450.50">
    <property type="match status" value="1"/>
</dbReference>
<dbReference type="InterPro" id="IPR032710">
    <property type="entry name" value="NTF2-like_dom_sf"/>
</dbReference>
<evidence type="ECO:0000313" key="3">
    <source>
        <dbReference type="Proteomes" id="UP000433577"/>
    </source>
</evidence>
<dbReference type="KEGG" id="pacs:FAZ98_29735"/>
<reference evidence="2 3" key="1">
    <citation type="submission" date="2019-12" db="EMBL/GenBank/DDBJ databases">
        <title>Paraburkholderia acidiphila 7Q-K02 sp. nov and Paraburkholderia acidisoli DHF22 sp. nov., two strains isolated from forest soil.</title>
        <authorList>
            <person name="Gao Z."/>
            <person name="Qiu L."/>
        </authorList>
    </citation>
    <scope>NUCLEOTIDE SEQUENCE [LARGE SCALE GENOMIC DNA]</scope>
    <source>
        <strain evidence="2 3">DHF22</strain>
    </source>
</reference>
<dbReference type="Proteomes" id="UP000433577">
    <property type="component" value="Chromosome 4"/>
</dbReference>
<protein>
    <submittedName>
        <fullName evidence="2">DUF4440 domain-containing protein</fullName>
    </submittedName>
</protein>
<sequence>MPHPNADLIARFYTAFQQLDAETMAACYDDNVVFSDPAFGELRGEAARDMWRMLTARAQDFSLTFGDVEADDRSGRAHWVARYVFTQSGRKVENRIEARFVFRDGRIVEHRDRFDVWRWSRQALGFKGLLLGWTPFVQKAIQAQANKGLQAFRAKRRA</sequence>
<name>A0A7Z2GQ96_9BURK</name>
<dbReference type="AlphaFoldDB" id="A0A7Z2GQ96"/>
<proteinExistence type="predicted"/>
<dbReference type="Pfam" id="PF12680">
    <property type="entry name" value="SnoaL_2"/>
    <property type="match status" value="1"/>
</dbReference>
<dbReference type="OrthoDB" id="391735at2"/>
<organism evidence="2 3">
    <name type="scientific">Paraburkholderia acidisoli</name>
    <dbReference type="NCBI Taxonomy" id="2571748"/>
    <lineage>
        <taxon>Bacteria</taxon>
        <taxon>Pseudomonadati</taxon>
        <taxon>Pseudomonadota</taxon>
        <taxon>Betaproteobacteria</taxon>
        <taxon>Burkholderiales</taxon>
        <taxon>Burkholderiaceae</taxon>
        <taxon>Paraburkholderia</taxon>
    </lineage>
</organism>
<evidence type="ECO:0000259" key="1">
    <source>
        <dbReference type="Pfam" id="PF12680"/>
    </source>
</evidence>
<gene>
    <name evidence="2" type="ORF">FAZ98_29735</name>
</gene>
<dbReference type="SUPFAM" id="SSF54427">
    <property type="entry name" value="NTF2-like"/>
    <property type="match status" value="1"/>
</dbReference>
<dbReference type="InterPro" id="IPR037401">
    <property type="entry name" value="SnoaL-like"/>
</dbReference>
<feature type="domain" description="SnoaL-like" evidence="1">
    <location>
        <begin position="10"/>
        <end position="110"/>
    </location>
</feature>
<dbReference type="RefSeq" id="WP_158957022.1">
    <property type="nucleotide sequence ID" value="NZ_CP046916.1"/>
</dbReference>
<evidence type="ECO:0000313" key="2">
    <source>
        <dbReference type="EMBL" id="QGZ66002.1"/>
    </source>
</evidence>
<keyword evidence="3" id="KW-1185">Reference proteome</keyword>
<accession>A0A7Z2GQ96</accession>